<dbReference type="OrthoDB" id="191139at2759"/>
<keyword evidence="2" id="KW-0521">NADP</keyword>
<name>A0A8J2MXW2_9PLEO</name>
<evidence type="ECO:0000256" key="3">
    <source>
        <dbReference type="ARBA" id="ARBA00023002"/>
    </source>
</evidence>
<dbReference type="RefSeq" id="XP_043166525.1">
    <property type="nucleotide sequence ID" value="XM_043310590.1"/>
</dbReference>
<dbReference type="GeneID" id="67014489"/>
<dbReference type="EMBL" id="CAJRGZ010000016">
    <property type="protein sequence ID" value="CAG5152970.1"/>
    <property type="molecule type" value="Genomic_DNA"/>
</dbReference>
<organism evidence="4 5">
    <name type="scientific">Alternaria atra</name>
    <dbReference type="NCBI Taxonomy" id="119953"/>
    <lineage>
        <taxon>Eukaryota</taxon>
        <taxon>Fungi</taxon>
        <taxon>Dikarya</taxon>
        <taxon>Ascomycota</taxon>
        <taxon>Pezizomycotina</taxon>
        <taxon>Dothideomycetes</taxon>
        <taxon>Pleosporomycetidae</taxon>
        <taxon>Pleosporales</taxon>
        <taxon>Pleosporineae</taxon>
        <taxon>Pleosporaceae</taxon>
        <taxon>Alternaria</taxon>
        <taxon>Alternaria sect. Ulocladioides</taxon>
    </lineage>
</organism>
<dbReference type="PANTHER" id="PTHR24320:SF236">
    <property type="entry name" value="SHORT-CHAIN DEHYDROGENASE-RELATED"/>
    <property type="match status" value="1"/>
</dbReference>
<dbReference type="SUPFAM" id="SSF51735">
    <property type="entry name" value="NAD(P)-binding Rossmann-fold domains"/>
    <property type="match status" value="1"/>
</dbReference>
<sequence>MFNAVRSQYFPPKPKFTEKDVPPGSQVGKVFIVTGANQGIGLELVRMLYPTGATIYLAGRSQERIEKAIKQVVDSHKPEPATPAILKHLDLDLGDLTTIKASAAAFTAQEKKLDILWNNAGIGGNPEGTTTKQAVEGHVGINCVAALLFTQELLPKLQEAAKTAPACSARIIWTGSLMIETHSPTGGIQYEFIEKGKTTNSARDYATSKVGNWYLAVEAAQRWGNYGIVSVVQNPGNLLTNIYSHQPKWLMAILKLVLYEPKLGAHTLLYSGFTSDVGIEKNNGAYIRPFGYVAPNGRQDIYMAIAAGEATKFWEWCEKMYQPHI</sequence>
<evidence type="ECO:0008006" key="6">
    <source>
        <dbReference type="Google" id="ProtNLM"/>
    </source>
</evidence>
<dbReference type="Proteomes" id="UP000676310">
    <property type="component" value="Unassembled WGS sequence"/>
</dbReference>
<dbReference type="Gene3D" id="3.40.50.720">
    <property type="entry name" value="NAD(P)-binding Rossmann-like Domain"/>
    <property type="match status" value="1"/>
</dbReference>
<dbReference type="PRINTS" id="PR00081">
    <property type="entry name" value="GDHRDH"/>
</dbReference>
<evidence type="ECO:0000313" key="5">
    <source>
        <dbReference type="Proteomes" id="UP000676310"/>
    </source>
</evidence>
<gene>
    <name evidence="4" type="ORF">ALTATR162_LOCUS2984</name>
</gene>
<dbReference type="GO" id="GO:0016491">
    <property type="term" value="F:oxidoreductase activity"/>
    <property type="evidence" value="ECO:0007669"/>
    <property type="project" value="UniProtKB-KW"/>
</dbReference>
<comment type="similarity">
    <text evidence="1">Belongs to the short-chain dehydrogenases/reductases (SDR) family.</text>
</comment>
<accession>A0A8J2MXW2</accession>
<dbReference type="InterPro" id="IPR036291">
    <property type="entry name" value="NAD(P)-bd_dom_sf"/>
</dbReference>
<evidence type="ECO:0000256" key="1">
    <source>
        <dbReference type="ARBA" id="ARBA00006484"/>
    </source>
</evidence>
<dbReference type="AlphaFoldDB" id="A0A8J2MXW2"/>
<keyword evidence="5" id="KW-1185">Reference proteome</keyword>
<dbReference type="PANTHER" id="PTHR24320">
    <property type="entry name" value="RETINOL DEHYDROGENASE"/>
    <property type="match status" value="1"/>
</dbReference>
<proteinExistence type="inferred from homology"/>
<comment type="caution">
    <text evidence="4">The sequence shown here is derived from an EMBL/GenBank/DDBJ whole genome shotgun (WGS) entry which is preliminary data.</text>
</comment>
<dbReference type="Pfam" id="PF00106">
    <property type="entry name" value="adh_short"/>
    <property type="match status" value="1"/>
</dbReference>
<evidence type="ECO:0000313" key="4">
    <source>
        <dbReference type="EMBL" id="CAG5152970.1"/>
    </source>
</evidence>
<reference evidence="4" key="1">
    <citation type="submission" date="2021-05" db="EMBL/GenBank/DDBJ databases">
        <authorList>
            <person name="Stam R."/>
        </authorList>
    </citation>
    <scope>NUCLEOTIDE SEQUENCE</scope>
    <source>
        <strain evidence="4">CS162</strain>
    </source>
</reference>
<keyword evidence="3" id="KW-0560">Oxidoreductase</keyword>
<evidence type="ECO:0000256" key="2">
    <source>
        <dbReference type="ARBA" id="ARBA00022857"/>
    </source>
</evidence>
<protein>
    <recommendedName>
        <fullName evidence="6">NAD(P)-binding protein</fullName>
    </recommendedName>
</protein>
<dbReference type="InterPro" id="IPR002347">
    <property type="entry name" value="SDR_fam"/>
</dbReference>